<dbReference type="InterPro" id="IPR036746">
    <property type="entry name" value="TT1725-like_sf"/>
</dbReference>
<dbReference type="Pfam" id="PF04456">
    <property type="entry name" value="DUF503"/>
    <property type="match status" value="1"/>
</dbReference>
<organism evidence="1 2">
    <name type="scientific">Pisciglobus halotolerans</name>
    <dbReference type="NCBI Taxonomy" id="745365"/>
    <lineage>
        <taxon>Bacteria</taxon>
        <taxon>Bacillati</taxon>
        <taxon>Bacillota</taxon>
        <taxon>Bacilli</taxon>
        <taxon>Lactobacillales</taxon>
        <taxon>Carnobacteriaceae</taxon>
    </lineage>
</organism>
<keyword evidence="2" id="KW-1185">Reference proteome</keyword>
<dbReference type="AlphaFoldDB" id="A0A1I3D232"/>
<dbReference type="Proteomes" id="UP000198668">
    <property type="component" value="Unassembled WGS sequence"/>
</dbReference>
<dbReference type="InterPro" id="IPR007546">
    <property type="entry name" value="DUF503"/>
</dbReference>
<dbReference type="OrthoDB" id="9809023at2"/>
<dbReference type="PANTHER" id="PTHR36441">
    <property type="entry name" value="HYPOTHETICAL CYTOSOLIC PROTEIN"/>
    <property type="match status" value="1"/>
</dbReference>
<evidence type="ECO:0000313" key="1">
    <source>
        <dbReference type="EMBL" id="SFH80763.1"/>
    </source>
</evidence>
<name>A0A1I3D232_9LACT</name>
<reference evidence="1 2" key="1">
    <citation type="submission" date="2016-10" db="EMBL/GenBank/DDBJ databases">
        <authorList>
            <person name="de Groot N.N."/>
        </authorList>
    </citation>
    <scope>NUCLEOTIDE SEQUENCE [LARGE SCALE GENOMIC DNA]</scope>
    <source>
        <strain evidence="1 2">DSM 27630</strain>
    </source>
</reference>
<dbReference type="PANTHER" id="PTHR36441:SF1">
    <property type="entry name" value="DUF503 DOMAIN-CONTAINING PROTEIN"/>
    <property type="match status" value="1"/>
</dbReference>
<dbReference type="RefSeq" id="WP_047390936.1">
    <property type="nucleotide sequence ID" value="NZ_FOQE01000027.1"/>
</dbReference>
<protein>
    <recommendedName>
        <fullName evidence="3">DUF503 domain-containing protein</fullName>
    </recommendedName>
</protein>
<dbReference type="SUPFAM" id="SSF103007">
    <property type="entry name" value="Hypothetical protein TT1725"/>
    <property type="match status" value="1"/>
</dbReference>
<proteinExistence type="predicted"/>
<accession>A0A1I3D232</accession>
<sequence length="93" mass="10932">MAFAGMEISFRLFDAYSLKDKRSVVKSIIHRMHNKFNISIAEIDQQDMLNEAVIGMSVVSNTYALCHQMLDHVLAEMEEQFEIEVFKVERFEW</sequence>
<dbReference type="EMBL" id="FOQE01000027">
    <property type="protein sequence ID" value="SFH80763.1"/>
    <property type="molecule type" value="Genomic_DNA"/>
</dbReference>
<gene>
    <name evidence="1" type="ORF">SAMN04489868_1277</name>
</gene>
<evidence type="ECO:0000313" key="2">
    <source>
        <dbReference type="Proteomes" id="UP000198668"/>
    </source>
</evidence>
<dbReference type="Gene3D" id="3.30.70.1120">
    <property type="entry name" value="TT1725-like"/>
    <property type="match status" value="1"/>
</dbReference>
<evidence type="ECO:0008006" key="3">
    <source>
        <dbReference type="Google" id="ProtNLM"/>
    </source>
</evidence>